<feature type="transmembrane region" description="Helical" evidence="2">
    <location>
        <begin position="36"/>
        <end position="57"/>
    </location>
</feature>
<name>H1Z107_9EURY</name>
<accession>H1Z107</accession>
<feature type="region of interest" description="Disordered" evidence="1">
    <location>
        <begin position="163"/>
        <end position="182"/>
    </location>
</feature>
<keyword evidence="2" id="KW-0472">Membrane</keyword>
<dbReference type="HOGENOM" id="CLU_751453_0_0_2"/>
<reference evidence="3 4" key="1">
    <citation type="submission" date="2011-10" db="EMBL/GenBank/DDBJ databases">
        <title>The Improved High-Quality Draft genome of Methanoplanus limicola DSM 2279.</title>
        <authorList>
            <consortium name="US DOE Joint Genome Institute (JGI-PGF)"/>
            <person name="Lucas S."/>
            <person name="Copeland A."/>
            <person name="Lapidus A."/>
            <person name="Glavina del Rio T."/>
            <person name="Dalin E."/>
            <person name="Tice H."/>
            <person name="Bruce D."/>
            <person name="Goodwin L."/>
            <person name="Pitluck S."/>
            <person name="Peters L."/>
            <person name="Mikhailova N."/>
            <person name="Lu M."/>
            <person name="Kyrpides N."/>
            <person name="Mavromatis K."/>
            <person name="Ivanova N."/>
            <person name="Markowitz V."/>
            <person name="Cheng J.-F."/>
            <person name="Hugenholtz P."/>
            <person name="Woyke T."/>
            <person name="Wu D."/>
            <person name="Wirth R."/>
            <person name="Brambilla E.-M."/>
            <person name="Klenk H.-P."/>
            <person name="Eisen J.A."/>
        </authorList>
    </citation>
    <scope>NUCLEOTIDE SEQUENCE [LARGE SCALE GENOMIC DNA]</scope>
    <source>
        <strain evidence="3 4">DSM 2279</strain>
    </source>
</reference>
<protein>
    <submittedName>
        <fullName evidence="3">Uncharacterized protein</fullName>
    </submittedName>
</protein>
<evidence type="ECO:0000313" key="3">
    <source>
        <dbReference type="EMBL" id="EHQ34483.1"/>
    </source>
</evidence>
<evidence type="ECO:0000256" key="1">
    <source>
        <dbReference type="SAM" id="MobiDB-lite"/>
    </source>
</evidence>
<organism evidence="3 4">
    <name type="scientific">Methanoplanus limicola DSM 2279</name>
    <dbReference type="NCBI Taxonomy" id="937775"/>
    <lineage>
        <taxon>Archaea</taxon>
        <taxon>Methanobacteriati</taxon>
        <taxon>Methanobacteriota</taxon>
        <taxon>Stenosarchaea group</taxon>
        <taxon>Methanomicrobia</taxon>
        <taxon>Methanomicrobiales</taxon>
        <taxon>Methanomicrobiaceae</taxon>
        <taxon>Methanoplanus</taxon>
    </lineage>
</organism>
<proteinExistence type="predicted"/>
<dbReference type="Proteomes" id="UP000005741">
    <property type="component" value="Chromosome"/>
</dbReference>
<keyword evidence="2" id="KW-0812">Transmembrane</keyword>
<keyword evidence="2" id="KW-1133">Transmembrane helix</keyword>
<dbReference type="InParanoid" id="H1Z107"/>
<gene>
    <name evidence="3" type="ORF">Metlim_0342</name>
</gene>
<evidence type="ECO:0000256" key="2">
    <source>
        <dbReference type="SAM" id="Phobius"/>
    </source>
</evidence>
<dbReference type="EMBL" id="CM001436">
    <property type="protein sequence ID" value="EHQ34483.1"/>
    <property type="molecule type" value="Genomic_DNA"/>
</dbReference>
<sequence>MTMDIFFIMKFNPGTLKEFLTDISGFITAKPGRSSLPFLLVVMLFISGISAGCFGMVSNPPPLFTQGEARDTEFSGYYYLGEAGPGAGIIFYPDGKWEVVEGEEVVFYGKYLVRSGIIYMTEGDSEPEAVDNEASFEIMNDGEIITDIDGYYWYLDKTRPVSGSGSSSSGGTGSASEAVTAAATPYEESTAAPVEVVTETVSTPVPTVIMPAVEVTVADSSVNPAETAMFSGDEGSATVILPESGTDDLVFELTSSEDAAAGKLKLNLEVDSTGRASFLPGEKPDESESLQILRATFFAYNTGSVSSGFIPRTLGDVYASGMPYKTRSITVNEATSDSIGAELPQDSASGWLDVTKPYRYGVIVADAA</sequence>
<evidence type="ECO:0000313" key="4">
    <source>
        <dbReference type="Proteomes" id="UP000005741"/>
    </source>
</evidence>
<keyword evidence="4" id="KW-1185">Reference proteome</keyword>
<dbReference type="STRING" id="937775.Metlim_0342"/>
<dbReference type="AlphaFoldDB" id="H1Z107"/>